<organism evidence="2 3">
    <name type="scientific">Fusibacter ferrireducens</name>
    <dbReference type="NCBI Taxonomy" id="2785058"/>
    <lineage>
        <taxon>Bacteria</taxon>
        <taxon>Bacillati</taxon>
        <taxon>Bacillota</taxon>
        <taxon>Clostridia</taxon>
        <taxon>Eubacteriales</taxon>
        <taxon>Eubacteriales Family XII. Incertae Sedis</taxon>
        <taxon>Fusibacter</taxon>
    </lineage>
</organism>
<dbReference type="SMART" id="SM00530">
    <property type="entry name" value="HTH_XRE"/>
    <property type="match status" value="1"/>
</dbReference>
<gene>
    <name evidence="2" type="ORF">ISU02_00060</name>
</gene>
<dbReference type="RefSeq" id="WP_194699742.1">
    <property type="nucleotide sequence ID" value="NZ_JADKNH010000001.1"/>
</dbReference>
<protein>
    <submittedName>
        <fullName evidence="2">Helix-turn-helix transcriptional regulator</fullName>
    </submittedName>
</protein>
<evidence type="ECO:0000313" key="3">
    <source>
        <dbReference type="Proteomes" id="UP000614200"/>
    </source>
</evidence>
<reference evidence="2 3" key="1">
    <citation type="submission" date="2020-11" db="EMBL/GenBank/DDBJ databases">
        <title>Fusibacter basophilias sp. nov.</title>
        <authorList>
            <person name="Qiu D."/>
        </authorList>
    </citation>
    <scope>NUCLEOTIDE SEQUENCE [LARGE SCALE GENOMIC DNA]</scope>
    <source>
        <strain evidence="2 3">Q10-2</strain>
    </source>
</reference>
<evidence type="ECO:0000313" key="2">
    <source>
        <dbReference type="EMBL" id="MBF4691490.1"/>
    </source>
</evidence>
<dbReference type="InterPro" id="IPR001387">
    <property type="entry name" value="Cro/C1-type_HTH"/>
</dbReference>
<dbReference type="Proteomes" id="UP000614200">
    <property type="component" value="Unassembled WGS sequence"/>
</dbReference>
<dbReference type="SUPFAM" id="SSF47413">
    <property type="entry name" value="lambda repressor-like DNA-binding domains"/>
    <property type="match status" value="1"/>
</dbReference>
<dbReference type="InterPro" id="IPR010982">
    <property type="entry name" value="Lambda_DNA-bd_dom_sf"/>
</dbReference>
<comment type="caution">
    <text evidence="2">The sequence shown here is derived from an EMBL/GenBank/DDBJ whole genome shotgun (WGS) entry which is preliminary data.</text>
</comment>
<dbReference type="Gene3D" id="1.10.260.40">
    <property type="entry name" value="lambda repressor-like DNA-binding domains"/>
    <property type="match status" value="1"/>
</dbReference>
<name>A0ABR9ZM09_9FIRM</name>
<proteinExistence type="predicted"/>
<sequence>MKWNDAKQELLKNPELVEELEKNELEYQLISEFIQARLDLKMTQNDLAKLTGTKQSNISRFESGNYNPSLEFLEKVASALGKKIKIDLI</sequence>
<dbReference type="CDD" id="cd00093">
    <property type="entry name" value="HTH_XRE"/>
    <property type="match status" value="1"/>
</dbReference>
<keyword evidence="3" id="KW-1185">Reference proteome</keyword>
<dbReference type="Pfam" id="PF01381">
    <property type="entry name" value="HTH_3"/>
    <property type="match status" value="1"/>
</dbReference>
<dbReference type="PROSITE" id="PS50943">
    <property type="entry name" value="HTH_CROC1"/>
    <property type="match status" value="1"/>
</dbReference>
<evidence type="ECO:0000259" key="1">
    <source>
        <dbReference type="PROSITE" id="PS50943"/>
    </source>
</evidence>
<accession>A0ABR9ZM09</accession>
<feature type="domain" description="HTH cro/C1-type" evidence="1">
    <location>
        <begin position="33"/>
        <end position="89"/>
    </location>
</feature>
<dbReference type="EMBL" id="JADKNH010000001">
    <property type="protein sequence ID" value="MBF4691490.1"/>
    <property type="molecule type" value="Genomic_DNA"/>
</dbReference>